<dbReference type="SUPFAM" id="SSF54001">
    <property type="entry name" value="Cysteine proteinases"/>
    <property type="match status" value="1"/>
</dbReference>
<dbReference type="EC" id="3.4.19.12" evidence="1"/>
<accession>A0ABQ9FCT6</accession>
<dbReference type="InterPro" id="IPR028889">
    <property type="entry name" value="USP"/>
</dbReference>
<dbReference type="Proteomes" id="UP001217089">
    <property type="component" value="Unassembled WGS sequence"/>
</dbReference>
<dbReference type="InterPro" id="IPR038765">
    <property type="entry name" value="Papain-like_cys_pep_sf"/>
</dbReference>
<reference evidence="4 5" key="1">
    <citation type="submission" date="2022-12" db="EMBL/GenBank/DDBJ databases">
        <title>Chromosome-level genome of Tegillarca granosa.</title>
        <authorList>
            <person name="Kim J."/>
        </authorList>
    </citation>
    <scope>NUCLEOTIDE SEQUENCE [LARGE SCALE GENOMIC DNA]</scope>
    <source>
        <strain evidence="4">Teg-2019</strain>
        <tissue evidence="4">Adductor muscle</tissue>
    </source>
</reference>
<evidence type="ECO:0000313" key="5">
    <source>
        <dbReference type="Proteomes" id="UP001217089"/>
    </source>
</evidence>
<keyword evidence="1" id="KW-0833">Ubl conjugation pathway</keyword>
<name>A0ABQ9FCT6_TEGGR</name>
<dbReference type="PANTHER" id="PTHR24006:SF702">
    <property type="entry name" value="UBIQUITIN CARBOXYL-TERMINAL HYDROLASE 47"/>
    <property type="match status" value="1"/>
</dbReference>
<evidence type="ECO:0000256" key="2">
    <source>
        <dbReference type="SAM" id="MobiDB-lite"/>
    </source>
</evidence>
<sequence>MLTQRSLLRKMVTGENTQVVPIEVILEKFEEKSLAEICAYGVKRHDFTINERDEVLPQKSESIVEQTESEAETVASTSSAYFSTASTSTGDTYSSYSTYPENSYSYASAVIKSDTGYVGLVNQAMTCYLNSLLQTLYMTPEFRNALYRWSPDGIEDKSKSIPYQLQTLFLQLQTSKKRAAETTDLTRSFGWDSSEGKELCRVMFDALELKWKNTDQSHLINHLYQGKMKDYVKCLECGYESARVDAYLDIPLVIRPFGSNVTYGSVDEALDAFVQPEILNDSNQYFCEKCNKKCDAHKVCIMTFSEVLNLNHLVDRDSIPGMTDNATLNGEKSSQSVTEDSGEDEGIDEGIEIENGISGTSSGSDSSSLSSEAAANDKNAKELEYKGPYVYELFSIMIHSGSAAGGHYYAYIKSFKDGQWYCFNDQHVSKITYEDITKTYGGNSTARGYYSATYSSSTNAYMLMYRQIDKKKNADFIQPDNFPEHLKKHLQQIQEREEAEKRQRELDKSTCKIKVFCYHPVQRKRIEQKLEVHKDKTLKEATEMVHKLFDLEKIVTLDCIRLVKYDEYQDSLERSFEGEEETPMGKLLGGVKQTYNFDLLLETKRPDQHFQEYKPGGT</sequence>
<keyword evidence="1" id="KW-0645">Protease</keyword>
<feature type="domain" description="USP" evidence="3">
    <location>
        <begin position="118"/>
        <end position="468"/>
    </location>
</feature>
<dbReference type="InterPro" id="IPR050164">
    <property type="entry name" value="Peptidase_C19"/>
</dbReference>
<dbReference type="PROSITE" id="PS00972">
    <property type="entry name" value="USP_1"/>
    <property type="match status" value="1"/>
</dbReference>
<dbReference type="PANTHER" id="PTHR24006">
    <property type="entry name" value="UBIQUITIN CARBOXYL-TERMINAL HYDROLASE"/>
    <property type="match status" value="1"/>
</dbReference>
<evidence type="ECO:0000259" key="3">
    <source>
        <dbReference type="PROSITE" id="PS50235"/>
    </source>
</evidence>
<dbReference type="InterPro" id="IPR018200">
    <property type="entry name" value="USP_CS"/>
</dbReference>
<dbReference type="EMBL" id="JARBDR010000337">
    <property type="protein sequence ID" value="KAJ8315140.1"/>
    <property type="molecule type" value="Genomic_DNA"/>
</dbReference>
<organism evidence="4 5">
    <name type="scientific">Tegillarca granosa</name>
    <name type="common">Malaysian cockle</name>
    <name type="synonym">Anadara granosa</name>
    <dbReference type="NCBI Taxonomy" id="220873"/>
    <lineage>
        <taxon>Eukaryota</taxon>
        <taxon>Metazoa</taxon>
        <taxon>Spiralia</taxon>
        <taxon>Lophotrochozoa</taxon>
        <taxon>Mollusca</taxon>
        <taxon>Bivalvia</taxon>
        <taxon>Autobranchia</taxon>
        <taxon>Pteriomorphia</taxon>
        <taxon>Arcoida</taxon>
        <taxon>Arcoidea</taxon>
        <taxon>Arcidae</taxon>
        <taxon>Tegillarca</taxon>
    </lineage>
</organism>
<feature type="compositionally biased region" description="Polar residues" evidence="2">
    <location>
        <begin position="324"/>
        <end position="338"/>
    </location>
</feature>
<keyword evidence="5" id="KW-1185">Reference proteome</keyword>
<feature type="compositionally biased region" description="Low complexity" evidence="2">
    <location>
        <begin position="354"/>
        <end position="371"/>
    </location>
</feature>
<keyword evidence="1" id="KW-0378">Hydrolase</keyword>
<dbReference type="PROSITE" id="PS50235">
    <property type="entry name" value="USP_3"/>
    <property type="match status" value="1"/>
</dbReference>
<comment type="caution">
    <text evidence="4">The sequence shown here is derived from an EMBL/GenBank/DDBJ whole genome shotgun (WGS) entry which is preliminary data.</text>
</comment>
<evidence type="ECO:0000313" key="4">
    <source>
        <dbReference type="EMBL" id="KAJ8315140.1"/>
    </source>
</evidence>
<feature type="region of interest" description="Disordered" evidence="2">
    <location>
        <begin position="322"/>
        <end position="346"/>
    </location>
</feature>
<gene>
    <name evidence="4" type="ORF">KUTeg_007290</name>
</gene>
<dbReference type="Pfam" id="PF00443">
    <property type="entry name" value="UCH"/>
    <property type="match status" value="1"/>
</dbReference>
<dbReference type="InterPro" id="IPR001394">
    <property type="entry name" value="Peptidase_C19_UCH"/>
</dbReference>
<keyword evidence="1" id="KW-0788">Thiol protease</keyword>
<comment type="catalytic activity">
    <reaction evidence="1">
        <text>Thiol-dependent hydrolysis of ester, thioester, amide, peptide and isopeptide bonds formed by the C-terminal Gly of ubiquitin (a 76-residue protein attached to proteins as an intracellular targeting signal).</text>
        <dbReference type="EC" id="3.4.19.12"/>
    </reaction>
</comment>
<evidence type="ECO:0000256" key="1">
    <source>
        <dbReference type="RuleBase" id="RU366025"/>
    </source>
</evidence>
<dbReference type="PROSITE" id="PS00973">
    <property type="entry name" value="USP_2"/>
    <property type="match status" value="1"/>
</dbReference>
<feature type="region of interest" description="Disordered" evidence="2">
    <location>
        <begin position="354"/>
        <end position="373"/>
    </location>
</feature>
<comment type="similarity">
    <text evidence="1">Belongs to the peptidase C19 family.</text>
</comment>
<dbReference type="Gene3D" id="3.90.70.10">
    <property type="entry name" value="Cysteine proteinases"/>
    <property type="match status" value="1"/>
</dbReference>
<proteinExistence type="inferred from homology"/>
<protein>
    <recommendedName>
        <fullName evidence="1">Ubiquitin carboxyl-terminal hydrolase</fullName>
        <ecNumber evidence="1">3.4.19.12</ecNumber>
    </recommendedName>
</protein>